<protein>
    <recommendedName>
        <fullName evidence="2">histidine kinase</fullName>
        <ecNumber evidence="2">2.7.13.3</ecNumber>
    </recommendedName>
</protein>
<dbReference type="SUPFAM" id="SSF55781">
    <property type="entry name" value="GAF domain-like"/>
    <property type="match status" value="1"/>
</dbReference>
<dbReference type="InterPro" id="IPR005467">
    <property type="entry name" value="His_kinase_dom"/>
</dbReference>
<dbReference type="NCBIfam" id="TIGR02916">
    <property type="entry name" value="PEP_his_kin"/>
    <property type="match status" value="1"/>
</dbReference>
<sequence length="687" mass="75557">MSLDLTLAVLAALAYASVLAWAVQRRGMWAGASSRLPHTWLVMATGASLVWAVLSAALSFRPLWPLDAPQTWFDGLRQLAWMGWLLVLLGINGRRREWPGFVLPVLLFAGMAMLGLLSAAHGAWSRDVESVVRATSGLALAIAGLILVEQLYRNAGGDQRWNAKPVCLGLAVGFAFDVYVFAEAMLLRRQDWQTMQLRPMVAALGLPLLALGLGRGAALMASLQVSRTVVFHSATLLFSGAYLLLVAGLGYWVRYSGGDWGPALQVLLLVAGILGLAVVVFSGAVRARLRVWVSKSFFRYRYDYRDEWLRFTAALGSSEAPDRMGETVVRSLAALVESPAGGLWLRRSEDGVLSQVSAWNFERRDRRLPVDGCLVDLADRLWITDLNAWRQGQAADGLPPPDWLLEDPQAWLLIPLVVAGRLHGAVVLAQPRTPLALDWEVRDLLKTAASQAAGGLAMLQASEQLLEAQKFEAFNRMSAFVVHDLKNIVTQLSLMMKNAERHGDNPEFRRDMNDTVNHAVEKMRQLMLQLREGARPTGLSSGVRLAAIAERLQTAARQRGRHVEVQAQEGVETRGVEERIERVVGHAVQNALDASQDEQVVHLRIDAVGSYARVEVVDEGIGMSEEFVRDRLFKPFQSTKAHGMGIGAFESMQYVRELGGKVEVNSAPGRGTTLTFLLPLFHSQTPT</sequence>
<evidence type="ECO:0000256" key="3">
    <source>
        <dbReference type="ARBA" id="ARBA00022553"/>
    </source>
</evidence>
<dbReference type="EC" id="2.7.13.3" evidence="2"/>
<dbReference type="InterPro" id="IPR003018">
    <property type="entry name" value="GAF"/>
</dbReference>
<comment type="caution">
    <text evidence="6">The sequence shown here is derived from an EMBL/GenBank/DDBJ whole genome shotgun (WGS) entry which is preliminary data.</text>
</comment>
<dbReference type="Pfam" id="PF01590">
    <property type="entry name" value="GAF"/>
    <property type="match status" value="1"/>
</dbReference>
<keyword evidence="4" id="KW-0472">Membrane</keyword>
<dbReference type="PROSITE" id="PS50109">
    <property type="entry name" value="HIS_KIN"/>
    <property type="match status" value="1"/>
</dbReference>
<keyword evidence="7" id="KW-1185">Reference proteome</keyword>
<comment type="catalytic activity">
    <reaction evidence="1">
        <text>ATP + protein L-histidine = ADP + protein N-phospho-L-histidine.</text>
        <dbReference type="EC" id="2.7.13.3"/>
    </reaction>
</comment>
<evidence type="ECO:0000256" key="2">
    <source>
        <dbReference type="ARBA" id="ARBA00012438"/>
    </source>
</evidence>
<feature type="transmembrane region" description="Helical" evidence="4">
    <location>
        <begin position="72"/>
        <end position="92"/>
    </location>
</feature>
<name>A0A3S2XWJ5_9BURK</name>
<feature type="transmembrane region" description="Helical" evidence="4">
    <location>
        <begin position="199"/>
        <end position="223"/>
    </location>
</feature>
<accession>A0A3S2XWJ5</accession>
<proteinExistence type="predicted"/>
<feature type="domain" description="Histidine kinase" evidence="5">
    <location>
        <begin position="480"/>
        <end position="682"/>
    </location>
</feature>
<dbReference type="SUPFAM" id="SSF55874">
    <property type="entry name" value="ATPase domain of HSP90 chaperone/DNA topoisomerase II/histidine kinase"/>
    <property type="match status" value="1"/>
</dbReference>
<feature type="transmembrane region" description="Helical" evidence="4">
    <location>
        <begin position="131"/>
        <end position="148"/>
    </location>
</feature>
<dbReference type="PANTHER" id="PTHR43547">
    <property type="entry name" value="TWO-COMPONENT HISTIDINE KINASE"/>
    <property type="match status" value="1"/>
</dbReference>
<dbReference type="Gene3D" id="3.30.565.10">
    <property type="entry name" value="Histidine kinase-like ATPase, C-terminal domain"/>
    <property type="match status" value="1"/>
</dbReference>
<dbReference type="RefSeq" id="WP_127681027.1">
    <property type="nucleotide sequence ID" value="NZ_SACM01000001.1"/>
</dbReference>
<evidence type="ECO:0000259" key="5">
    <source>
        <dbReference type="PROSITE" id="PS50109"/>
    </source>
</evidence>
<dbReference type="Proteomes" id="UP000288587">
    <property type="component" value="Unassembled WGS sequence"/>
</dbReference>
<feature type="transmembrane region" description="Helical" evidence="4">
    <location>
        <begin position="264"/>
        <end position="285"/>
    </location>
</feature>
<dbReference type="Gene3D" id="1.10.287.130">
    <property type="match status" value="1"/>
</dbReference>
<dbReference type="SUPFAM" id="SSF47384">
    <property type="entry name" value="Homodimeric domain of signal transducing histidine kinase"/>
    <property type="match status" value="1"/>
</dbReference>
<gene>
    <name evidence="6" type="primary">prsK</name>
    <name evidence="6" type="ORF">EOD73_03880</name>
</gene>
<dbReference type="InterPro" id="IPR036097">
    <property type="entry name" value="HisK_dim/P_sf"/>
</dbReference>
<dbReference type="AlphaFoldDB" id="A0A3S2XWJ5"/>
<dbReference type="InterPro" id="IPR036890">
    <property type="entry name" value="HATPase_C_sf"/>
</dbReference>
<dbReference type="InterPro" id="IPR004358">
    <property type="entry name" value="Sig_transdc_His_kin-like_C"/>
</dbReference>
<keyword evidence="3" id="KW-0597">Phosphoprotein</keyword>
<feature type="transmembrane region" description="Helical" evidence="4">
    <location>
        <begin position="168"/>
        <end position="187"/>
    </location>
</feature>
<dbReference type="InterPro" id="IPR014265">
    <property type="entry name" value="XrtA/PrsK"/>
</dbReference>
<evidence type="ECO:0000256" key="1">
    <source>
        <dbReference type="ARBA" id="ARBA00000085"/>
    </source>
</evidence>
<dbReference type="OrthoDB" id="9785691at2"/>
<dbReference type="InterPro" id="IPR029016">
    <property type="entry name" value="GAF-like_dom_sf"/>
</dbReference>
<evidence type="ECO:0000313" key="6">
    <source>
        <dbReference type="EMBL" id="RVT88153.1"/>
    </source>
</evidence>
<dbReference type="Gene3D" id="3.30.450.40">
    <property type="match status" value="1"/>
</dbReference>
<evidence type="ECO:0000313" key="7">
    <source>
        <dbReference type="Proteomes" id="UP000288587"/>
    </source>
</evidence>
<dbReference type="SMART" id="SM00387">
    <property type="entry name" value="HATPase_c"/>
    <property type="match status" value="1"/>
</dbReference>
<reference evidence="6 7" key="1">
    <citation type="submission" date="2019-01" db="EMBL/GenBank/DDBJ databases">
        <authorList>
            <person name="Chen W.-M."/>
        </authorList>
    </citation>
    <scope>NUCLEOTIDE SEQUENCE [LARGE SCALE GENOMIC DNA]</scope>
    <source>
        <strain evidence="6 7">CCP-18</strain>
    </source>
</reference>
<dbReference type="EMBL" id="SACM01000001">
    <property type="protein sequence ID" value="RVT88153.1"/>
    <property type="molecule type" value="Genomic_DNA"/>
</dbReference>
<dbReference type="PRINTS" id="PR00344">
    <property type="entry name" value="BCTRLSENSOR"/>
</dbReference>
<dbReference type="Pfam" id="PF02518">
    <property type="entry name" value="HATPase_c"/>
    <property type="match status" value="1"/>
</dbReference>
<keyword evidence="6" id="KW-0808">Transferase</keyword>
<dbReference type="GO" id="GO:0000155">
    <property type="term" value="F:phosphorelay sensor kinase activity"/>
    <property type="evidence" value="ECO:0007669"/>
    <property type="project" value="InterPro"/>
</dbReference>
<keyword evidence="6" id="KW-0418">Kinase</keyword>
<dbReference type="InterPro" id="IPR003594">
    <property type="entry name" value="HATPase_dom"/>
</dbReference>
<dbReference type="PANTHER" id="PTHR43547:SF2">
    <property type="entry name" value="HYBRID SIGNAL TRANSDUCTION HISTIDINE KINASE C"/>
    <property type="match status" value="1"/>
</dbReference>
<keyword evidence="4" id="KW-0812">Transmembrane</keyword>
<feature type="transmembrane region" description="Helical" evidence="4">
    <location>
        <begin position="229"/>
        <end position="252"/>
    </location>
</feature>
<evidence type="ECO:0000256" key="4">
    <source>
        <dbReference type="SAM" id="Phobius"/>
    </source>
</evidence>
<keyword evidence="4" id="KW-1133">Transmembrane helix</keyword>
<dbReference type="InterPro" id="IPR003661">
    <property type="entry name" value="HisK_dim/P_dom"/>
</dbReference>
<feature type="transmembrane region" description="Helical" evidence="4">
    <location>
        <begin position="38"/>
        <end position="60"/>
    </location>
</feature>
<feature type="transmembrane region" description="Helical" evidence="4">
    <location>
        <begin position="98"/>
        <end position="119"/>
    </location>
</feature>
<organism evidence="6 7">
    <name type="scientific">Inhella crocodyli</name>
    <dbReference type="NCBI Taxonomy" id="2499851"/>
    <lineage>
        <taxon>Bacteria</taxon>
        <taxon>Pseudomonadati</taxon>
        <taxon>Pseudomonadota</taxon>
        <taxon>Betaproteobacteria</taxon>
        <taxon>Burkholderiales</taxon>
        <taxon>Sphaerotilaceae</taxon>
        <taxon>Inhella</taxon>
    </lineage>
</organism>
<dbReference type="CDD" id="cd00082">
    <property type="entry name" value="HisKA"/>
    <property type="match status" value="1"/>
</dbReference>